<keyword evidence="7" id="KW-1185">Reference proteome</keyword>
<evidence type="ECO:0000256" key="1">
    <source>
        <dbReference type="ARBA" id="ARBA00023002"/>
    </source>
</evidence>
<gene>
    <name evidence="6" type="ORF">SAMN04488136_1212</name>
</gene>
<evidence type="ECO:0000313" key="7">
    <source>
        <dbReference type="Proteomes" id="UP000198854"/>
    </source>
</evidence>
<dbReference type="GO" id="GO:0050661">
    <property type="term" value="F:NADP binding"/>
    <property type="evidence" value="ECO:0007669"/>
    <property type="project" value="InterPro"/>
</dbReference>
<dbReference type="GO" id="GO:0016491">
    <property type="term" value="F:oxidoreductase activity"/>
    <property type="evidence" value="ECO:0007669"/>
    <property type="project" value="UniProtKB-KW"/>
</dbReference>
<evidence type="ECO:0000256" key="2">
    <source>
        <dbReference type="ARBA" id="ARBA00023027"/>
    </source>
</evidence>
<dbReference type="RefSeq" id="WP_093276180.1">
    <property type="nucleotide sequence ID" value="NZ_FNDD01000021.1"/>
</dbReference>
<sequence>MKNVAFLGLGAMGVRMAANILKAGHQVTVWNRTPSKAEELVINGARLADTPSQAAQDADFIIAMVRDDHASKEVWLDPDTGAFGSMKKGAIAIDSSTLSVNWVKELNQHASERNIPFIEAPVSGTRPQADSGQLIYLVGGKQEAYENSIELLETMGSVINYTGEVGNGALAKLCTNTLLGMQVATLAELISTLQRQQGADIVKIISALSSTAPWSASANGISAMMLNQMFAPMFPIELIEKDFSYTLEATGYTTPAIEAVRDVFRKGIDNGIGDENMTAVIKLYQS</sequence>
<dbReference type="STRING" id="861298.SAMN04488136_1212"/>
<dbReference type="Pfam" id="PF03446">
    <property type="entry name" value="NAD_binding_2"/>
    <property type="match status" value="1"/>
</dbReference>
<evidence type="ECO:0000259" key="5">
    <source>
        <dbReference type="Pfam" id="PF14833"/>
    </source>
</evidence>
<evidence type="ECO:0000256" key="3">
    <source>
        <dbReference type="PIRSR" id="PIRSR000103-1"/>
    </source>
</evidence>
<dbReference type="InterPro" id="IPR051265">
    <property type="entry name" value="HIBADH-related_NP60_sf"/>
</dbReference>
<accession>A0A1G8DQ29</accession>
<dbReference type="InterPro" id="IPR029154">
    <property type="entry name" value="HIBADH-like_NADP-bd"/>
</dbReference>
<dbReference type="InterPro" id="IPR006115">
    <property type="entry name" value="6PGDH_NADP-bd"/>
</dbReference>
<dbReference type="PANTHER" id="PTHR43580:SF2">
    <property type="entry name" value="CYTOKINE-LIKE NUCLEAR FACTOR N-PAC"/>
    <property type="match status" value="1"/>
</dbReference>
<protein>
    <submittedName>
        <fullName evidence="6">3-hydroxyisobutyrate dehydrogenase</fullName>
    </submittedName>
</protein>
<dbReference type="InterPro" id="IPR008927">
    <property type="entry name" value="6-PGluconate_DH-like_C_sf"/>
</dbReference>
<feature type="domain" description="3-hydroxyisobutyrate dehydrogenase-like NAD-binding" evidence="5">
    <location>
        <begin position="166"/>
        <end position="284"/>
    </location>
</feature>
<keyword evidence="1" id="KW-0560">Oxidoreductase</keyword>
<evidence type="ECO:0000313" key="6">
    <source>
        <dbReference type="EMBL" id="SDH59758.1"/>
    </source>
</evidence>
<dbReference type="InterPro" id="IPR013328">
    <property type="entry name" value="6PGD_dom2"/>
</dbReference>
<reference evidence="6 7" key="1">
    <citation type="submission" date="2016-10" db="EMBL/GenBank/DDBJ databases">
        <authorList>
            <person name="de Groot N.N."/>
        </authorList>
    </citation>
    <scope>NUCLEOTIDE SEQUENCE [LARGE SCALE GENOMIC DNA]</scope>
    <source>
        <strain evidence="6 7">CGMCC 1.10228</strain>
    </source>
</reference>
<evidence type="ECO:0000259" key="4">
    <source>
        <dbReference type="Pfam" id="PF03446"/>
    </source>
</evidence>
<dbReference type="Pfam" id="PF14833">
    <property type="entry name" value="NAD_binding_11"/>
    <property type="match status" value="1"/>
</dbReference>
<dbReference type="GO" id="GO:0051287">
    <property type="term" value="F:NAD binding"/>
    <property type="evidence" value="ECO:0007669"/>
    <property type="project" value="InterPro"/>
</dbReference>
<dbReference type="Gene3D" id="3.40.50.720">
    <property type="entry name" value="NAD(P)-binding Rossmann-like Domain"/>
    <property type="match status" value="1"/>
</dbReference>
<name>A0A1G8DQ29_9VIBR</name>
<dbReference type="GO" id="GO:0016054">
    <property type="term" value="P:organic acid catabolic process"/>
    <property type="evidence" value="ECO:0007669"/>
    <property type="project" value="UniProtKB-ARBA"/>
</dbReference>
<dbReference type="Gene3D" id="1.10.1040.10">
    <property type="entry name" value="N-(1-d-carboxylethyl)-l-norvaline Dehydrogenase, domain 2"/>
    <property type="match status" value="1"/>
</dbReference>
<dbReference type="AlphaFoldDB" id="A0A1G8DQ29"/>
<dbReference type="PIRSF" id="PIRSF000103">
    <property type="entry name" value="HIBADH"/>
    <property type="match status" value="1"/>
</dbReference>
<dbReference type="InterPro" id="IPR036291">
    <property type="entry name" value="NAD(P)-bd_dom_sf"/>
</dbReference>
<feature type="active site" evidence="3">
    <location>
        <position position="172"/>
    </location>
</feature>
<dbReference type="OrthoDB" id="9786703at2"/>
<dbReference type="PROSITE" id="PS00895">
    <property type="entry name" value="3_HYDROXYISOBUT_DH"/>
    <property type="match status" value="1"/>
</dbReference>
<dbReference type="Proteomes" id="UP000198854">
    <property type="component" value="Unassembled WGS sequence"/>
</dbReference>
<dbReference type="PANTHER" id="PTHR43580">
    <property type="entry name" value="OXIDOREDUCTASE GLYR1-RELATED"/>
    <property type="match status" value="1"/>
</dbReference>
<dbReference type="SUPFAM" id="SSF48179">
    <property type="entry name" value="6-phosphogluconate dehydrogenase C-terminal domain-like"/>
    <property type="match status" value="1"/>
</dbReference>
<dbReference type="InterPro" id="IPR002204">
    <property type="entry name" value="3-OH-isobutyrate_DH-rel_CS"/>
</dbReference>
<dbReference type="EMBL" id="FNDD01000021">
    <property type="protein sequence ID" value="SDH59758.1"/>
    <property type="molecule type" value="Genomic_DNA"/>
</dbReference>
<proteinExistence type="predicted"/>
<organism evidence="6 7">
    <name type="scientific">Vibrio xiamenensis</name>
    <dbReference type="NCBI Taxonomy" id="861298"/>
    <lineage>
        <taxon>Bacteria</taxon>
        <taxon>Pseudomonadati</taxon>
        <taxon>Pseudomonadota</taxon>
        <taxon>Gammaproteobacteria</taxon>
        <taxon>Vibrionales</taxon>
        <taxon>Vibrionaceae</taxon>
        <taxon>Vibrio</taxon>
    </lineage>
</organism>
<keyword evidence="2" id="KW-0520">NAD</keyword>
<dbReference type="InterPro" id="IPR015815">
    <property type="entry name" value="HIBADH-related"/>
</dbReference>
<feature type="domain" description="6-phosphogluconate dehydrogenase NADP-binding" evidence="4">
    <location>
        <begin position="3"/>
        <end position="163"/>
    </location>
</feature>
<dbReference type="SUPFAM" id="SSF51735">
    <property type="entry name" value="NAD(P)-binding Rossmann-fold domains"/>
    <property type="match status" value="1"/>
</dbReference>